<evidence type="ECO:0000313" key="6">
    <source>
        <dbReference type="Proteomes" id="UP000792457"/>
    </source>
</evidence>
<dbReference type="GO" id="GO:0042302">
    <property type="term" value="F:structural constituent of cuticle"/>
    <property type="evidence" value="ECO:0007669"/>
    <property type="project" value="UniProtKB-UniRule"/>
</dbReference>
<sequence>MNLLNFAFLLVLATVHASPVPTHRSLSESGSRGGRKGSTEAKDGDSNDAESENIYNFHNSFIIKPDYPLWYQKQTDKPKQKYPKKWALDENDFLLAHTSWSPMFGKKIQSLIDSTSEKPEEKIESKAPVENVDHTTHPDVAAATDEKSSEAPKEIQSKHVSHQPQRNTEQEDLGLGKFDKADLPYSSQNLNVPSHYPIENFKTQKPPTNGEYVYFNPNSQKDVYPVFAIDEESLSEVHFPSYHSNFNGHSQRGQRAKEENQPSEEEREYQVFLTMENIVESFPNYQGAVSYSYNSIAEGQHQSAGQAGGHNFYSAPAFTSGQYSNQGQSSAQQHFQHGYEQIPQIHDYSYQFGVLPIQVSGGDIESYNKGTNRYLPPAKETMVTPPETKIEGSSDTKDAAVNSEVSKEEVPYQIQISHNVPVQVDASTSEHPQNTDVKVDNQEQVTEVVILESVSSENPVDQGTTEVQTEAENVLIIQGNEMPDAVVEMEEESRNSEFANEEQTTTVTSETEVPKNEELQETSTVSADQETTASPTEASLTEKSVKEIHPTDKQVASLEEGLAASNNPRPELEAFAENALNMEDGGSVLSAAYERDYSAPIKYLFRYSVEDKSTGDIKSHEEERNGDLTKGKYSVHDADGLVRTVDYVVDGPSGFQASVMRKAKEMQLLREKRIMKRLLFRN</sequence>
<feature type="region of interest" description="Disordered" evidence="3">
    <location>
        <begin position="21"/>
        <end position="50"/>
    </location>
</feature>
<evidence type="ECO:0000256" key="4">
    <source>
        <dbReference type="SAM" id="SignalP"/>
    </source>
</evidence>
<evidence type="ECO:0000256" key="1">
    <source>
        <dbReference type="ARBA" id="ARBA00022460"/>
    </source>
</evidence>
<feature type="region of interest" description="Disordered" evidence="3">
    <location>
        <begin position="489"/>
        <end position="549"/>
    </location>
</feature>
<gene>
    <name evidence="5" type="ORF">J437_LFUL016997</name>
</gene>
<dbReference type="Pfam" id="PF00379">
    <property type="entry name" value="Chitin_bind_4"/>
    <property type="match status" value="1"/>
</dbReference>
<dbReference type="PROSITE" id="PS51155">
    <property type="entry name" value="CHIT_BIND_RR_2"/>
    <property type="match status" value="1"/>
</dbReference>
<keyword evidence="6" id="KW-1185">Reference proteome</keyword>
<evidence type="ECO:0000256" key="3">
    <source>
        <dbReference type="SAM" id="MobiDB-lite"/>
    </source>
</evidence>
<dbReference type="OrthoDB" id="6342716at2759"/>
<dbReference type="InterPro" id="IPR000618">
    <property type="entry name" value="Insect_cuticle"/>
</dbReference>
<feature type="compositionally biased region" description="Basic and acidic residues" evidence="3">
    <location>
        <begin position="388"/>
        <end position="398"/>
    </location>
</feature>
<dbReference type="AlphaFoldDB" id="A0A8K0KLD1"/>
<feature type="compositionally biased region" description="Basic and acidic residues" evidence="3">
    <location>
        <begin position="115"/>
        <end position="137"/>
    </location>
</feature>
<protein>
    <submittedName>
        <fullName evidence="5">Uncharacterized protein</fullName>
    </submittedName>
</protein>
<feature type="compositionally biased region" description="Polar residues" evidence="3">
    <location>
        <begin position="521"/>
        <end position="542"/>
    </location>
</feature>
<keyword evidence="4" id="KW-0732">Signal</keyword>
<evidence type="ECO:0000256" key="2">
    <source>
        <dbReference type="PROSITE-ProRule" id="PRU00497"/>
    </source>
</evidence>
<feature type="region of interest" description="Disordered" evidence="3">
    <location>
        <begin position="370"/>
        <end position="398"/>
    </location>
</feature>
<feature type="compositionally biased region" description="Basic and acidic residues" evidence="3">
    <location>
        <begin position="144"/>
        <end position="157"/>
    </location>
</feature>
<name>A0A8K0KLD1_LADFU</name>
<reference evidence="5" key="1">
    <citation type="submission" date="2013-04" db="EMBL/GenBank/DDBJ databases">
        <authorList>
            <person name="Qu J."/>
            <person name="Murali S.C."/>
            <person name="Bandaranaike D."/>
            <person name="Bellair M."/>
            <person name="Blankenburg K."/>
            <person name="Chao H."/>
            <person name="Dinh H."/>
            <person name="Doddapaneni H."/>
            <person name="Downs B."/>
            <person name="Dugan-Rocha S."/>
            <person name="Elkadiri S."/>
            <person name="Gnanaolivu R.D."/>
            <person name="Hernandez B."/>
            <person name="Javaid M."/>
            <person name="Jayaseelan J.C."/>
            <person name="Lee S."/>
            <person name="Li M."/>
            <person name="Ming W."/>
            <person name="Munidasa M."/>
            <person name="Muniz J."/>
            <person name="Nguyen L."/>
            <person name="Ongeri F."/>
            <person name="Osuji N."/>
            <person name="Pu L.-L."/>
            <person name="Puazo M."/>
            <person name="Qu C."/>
            <person name="Quiroz J."/>
            <person name="Raj R."/>
            <person name="Weissenberger G."/>
            <person name="Xin Y."/>
            <person name="Zou X."/>
            <person name="Han Y."/>
            <person name="Richards S."/>
            <person name="Worley K."/>
            <person name="Muzny D."/>
            <person name="Gibbs R."/>
        </authorList>
    </citation>
    <scope>NUCLEOTIDE SEQUENCE</scope>
    <source>
        <strain evidence="5">Sampled in the wild</strain>
    </source>
</reference>
<feature type="chain" id="PRO_5035432659" evidence="4">
    <location>
        <begin position="18"/>
        <end position="682"/>
    </location>
</feature>
<organism evidence="5 6">
    <name type="scientific">Ladona fulva</name>
    <name type="common">Scarce chaser dragonfly</name>
    <name type="synonym">Libellula fulva</name>
    <dbReference type="NCBI Taxonomy" id="123851"/>
    <lineage>
        <taxon>Eukaryota</taxon>
        <taxon>Metazoa</taxon>
        <taxon>Ecdysozoa</taxon>
        <taxon>Arthropoda</taxon>
        <taxon>Hexapoda</taxon>
        <taxon>Insecta</taxon>
        <taxon>Pterygota</taxon>
        <taxon>Palaeoptera</taxon>
        <taxon>Odonata</taxon>
        <taxon>Epiprocta</taxon>
        <taxon>Anisoptera</taxon>
        <taxon>Libelluloidea</taxon>
        <taxon>Libellulidae</taxon>
        <taxon>Ladona</taxon>
    </lineage>
</organism>
<keyword evidence="1 2" id="KW-0193">Cuticle</keyword>
<dbReference type="GO" id="GO:0005615">
    <property type="term" value="C:extracellular space"/>
    <property type="evidence" value="ECO:0007669"/>
    <property type="project" value="TreeGrafter"/>
</dbReference>
<dbReference type="PANTHER" id="PTHR12236">
    <property type="entry name" value="STRUCTURAL CONTITUENT OF CUTICLE"/>
    <property type="match status" value="1"/>
</dbReference>
<proteinExistence type="predicted"/>
<dbReference type="Proteomes" id="UP000792457">
    <property type="component" value="Unassembled WGS sequence"/>
</dbReference>
<feature type="region of interest" description="Disordered" evidence="3">
    <location>
        <begin position="112"/>
        <end position="170"/>
    </location>
</feature>
<feature type="signal peptide" evidence="4">
    <location>
        <begin position="1"/>
        <end position="17"/>
    </location>
</feature>
<feature type="region of interest" description="Disordered" evidence="3">
    <location>
        <begin position="245"/>
        <end position="265"/>
    </location>
</feature>
<comment type="caution">
    <text evidence="5">The sequence shown here is derived from an EMBL/GenBank/DDBJ whole genome shotgun (WGS) entry which is preliminary data.</text>
</comment>
<dbReference type="PANTHER" id="PTHR12236:SF75">
    <property type="entry name" value="CUTICULAR PROTEIN 62BB, ISOFORM A"/>
    <property type="match status" value="1"/>
</dbReference>
<evidence type="ECO:0000313" key="5">
    <source>
        <dbReference type="EMBL" id="KAG8236742.1"/>
    </source>
</evidence>
<feature type="compositionally biased region" description="Low complexity" evidence="3">
    <location>
        <begin position="501"/>
        <end position="511"/>
    </location>
</feature>
<dbReference type="EMBL" id="KZ309070">
    <property type="protein sequence ID" value="KAG8236742.1"/>
    <property type="molecule type" value="Genomic_DNA"/>
</dbReference>
<dbReference type="GO" id="GO:0031012">
    <property type="term" value="C:extracellular matrix"/>
    <property type="evidence" value="ECO:0007669"/>
    <property type="project" value="TreeGrafter"/>
</dbReference>
<reference evidence="5" key="2">
    <citation type="submission" date="2017-10" db="EMBL/GenBank/DDBJ databases">
        <title>Ladona fulva Genome sequencing and assembly.</title>
        <authorList>
            <person name="Murali S."/>
            <person name="Richards S."/>
            <person name="Bandaranaike D."/>
            <person name="Bellair M."/>
            <person name="Blankenburg K."/>
            <person name="Chao H."/>
            <person name="Dinh H."/>
            <person name="Doddapaneni H."/>
            <person name="Dugan-Rocha S."/>
            <person name="Elkadiri S."/>
            <person name="Gnanaolivu R."/>
            <person name="Hernandez B."/>
            <person name="Skinner E."/>
            <person name="Javaid M."/>
            <person name="Lee S."/>
            <person name="Li M."/>
            <person name="Ming W."/>
            <person name="Munidasa M."/>
            <person name="Muniz J."/>
            <person name="Nguyen L."/>
            <person name="Hughes D."/>
            <person name="Osuji N."/>
            <person name="Pu L.-L."/>
            <person name="Puazo M."/>
            <person name="Qu C."/>
            <person name="Quiroz J."/>
            <person name="Raj R."/>
            <person name="Weissenberger G."/>
            <person name="Xin Y."/>
            <person name="Zou X."/>
            <person name="Han Y."/>
            <person name="Worley K."/>
            <person name="Muzny D."/>
            <person name="Gibbs R."/>
        </authorList>
    </citation>
    <scope>NUCLEOTIDE SEQUENCE</scope>
    <source>
        <strain evidence="5">Sampled in the wild</strain>
    </source>
</reference>
<dbReference type="InterPro" id="IPR051217">
    <property type="entry name" value="Insect_Cuticle_Struc_Prot"/>
</dbReference>
<accession>A0A8K0KLD1</accession>